<accession>A0A9W7BVG2</accession>
<evidence type="ECO:0000256" key="1">
    <source>
        <dbReference type="SAM" id="SignalP"/>
    </source>
</evidence>
<sequence>MKLLLLITSLPLAHAAKSGFCSYPMWSIPEVGTDTRCDNGRNGCPKRIDEVASPECTDSFGVAGGATCVVRCASDHDGSDNTEAWQCSDTDFETWELVGDSLDCSSEEISEKKEAISLESWKEMARSFQFVPVNGTAAKVGAAGVCEQMVEFIPDVCSCEDTELGGTAHCTVDISTNGTDDDPPFHVDTINMDLELNVCDEPMNINFHIEDELVSNDLFDYKIEAGEADEVGTGLIIPLEIAAVELMLSYELGGTIDKLYMKFGFDLMATVVIAEVYCSSLYSGCPLWFLEAEEDFGDTCA</sequence>
<organism evidence="2 3">
    <name type="scientific">Triparma strigata</name>
    <dbReference type="NCBI Taxonomy" id="1606541"/>
    <lineage>
        <taxon>Eukaryota</taxon>
        <taxon>Sar</taxon>
        <taxon>Stramenopiles</taxon>
        <taxon>Ochrophyta</taxon>
        <taxon>Bolidophyceae</taxon>
        <taxon>Parmales</taxon>
        <taxon>Triparmaceae</taxon>
        <taxon>Triparma</taxon>
    </lineage>
</organism>
<keyword evidence="3" id="KW-1185">Reference proteome</keyword>
<feature type="signal peptide" evidence="1">
    <location>
        <begin position="1"/>
        <end position="15"/>
    </location>
</feature>
<evidence type="ECO:0000313" key="3">
    <source>
        <dbReference type="Proteomes" id="UP001165085"/>
    </source>
</evidence>
<gene>
    <name evidence="2" type="ORF">TrST_g13725</name>
</gene>
<protein>
    <submittedName>
        <fullName evidence="2">Uncharacterized protein</fullName>
    </submittedName>
</protein>
<dbReference type="AlphaFoldDB" id="A0A9W7BVG2"/>
<comment type="caution">
    <text evidence="2">The sequence shown here is derived from an EMBL/GenBank/DDBJ whole genome shotgun (WGS) entry which is preliminary data.</text>
</comment>
<keyword evidence="1" id="KW-0732">Signal</keyword>
<dbReference type="Proteomes" id="UP001165085">
    <property type="component" value="Unassembled WGS sequence"/>
</dbReference>
<dbReference type="OrthoDB" id="10297445at2759"/>
<dbReference type="EMBL" id="BRXY01000408">
    <property type="protein sequence ID" value="GMH93115.1"/>
    <property type="molecule type" value="Genomic_DNA"/>
</dbReference>
<reference evidence="3" key="1">
    <citation type="journal article" date="2023" name="Commun. Biol.">
        <title>Genome analysis of Parmales, the sister group of diatoms, reveals the evolutionary specialization of diatoms from phago-mixotrophs to photoautotrophs.</title>
        <authorList>
            <person name="Ban H."/>
            <person name="Sato S."/>
            <person name="Yoshikawa S."/>
            <person name="Yamada K."/>
            <person name="Nakamura Y."/>
            <person name="Ichinomiya M."/>
            <person name="Sato N."/>
            <person name="Blanc-Mathieu R."/>
            <person name="Endo H."/>
            <person name="Kuwata A."/>
            <person name="Ogata H."/>
        </authorList>
    </citation>
    <scope>NUCLEOTIDE SEQUENCE [LARGE SCALE GENOMIC DNA]</scope>
    <source>
        <strain evidence="3">NIES 3701</strain>
    </source>
</reference>
<name>A0A9W7BVG2_9STRA</name>
<proteinExistence type="predicted"/>
<feature type="chain" id="PRO_5040769300" evidence="1">
    <location>
        <begin position="16"/>
        <end position="301"/>
    </location>
</feature>
<evidence type="ECO:0000313" key="2">
    <source>
        <dbReference type="EMBL" id="GMH93115.1"/>
    </source>
</evidence>